<organism evidence="2 3">
    <name type="scientific">Gemmiger formicilis</name>
    <dbReference type="NCBI Taxonomy" id="745368"/>
    <lineage>
        <taxon>Bacteria</taxon>
        <taxon>Bacillati</taxon>
        <taxon>Bacillota</taxon>
        <taxon>Clostridia</taxon>
        <taxon>Eubacteriales</taxon>
        <taxon>Gemmiger</taxon>
    </lineage>
</organism>
<evidence type="ECO:0000313" key="2">
    <source>
        <dbReference type="EMBL" id="SKA84679.1"/>
    </source>
</evidence>
<dbReference type="EMBL" id="FUYF01000006">
    <property type="protein sequence ID" value="SKA84679.1"/>
    <property type="molecule type" value="Genomic_DNA"/>
</dbReference>
<reference evidence="2 3" key="1">
    <citation type="submission" date="2017-02" db="EMBL/GenBank/DDBJ databases">
        <authorList>
            <person name="Peterson S.W."/>
        </authorList>
    </citation>
    <scope>NUCLEOTIDE SEQUENCE [LARGE SCALE GENOMIC DNA]</scope>
    <source>
        <strain evidence="2 3">ATCC 27749</strain>
    </source>
</reference>
<keyword evidence="3" id="KW-1185">Reference proteome</keyword>
<dbReference type="CDD" id="cd00448">
    <property type="entry name" value="YjgF_YER057c_UK114_family"/>
    <property type="match status" value="1"/>
</dbReference>
<dbReference type="InterPro" id="IPR006175">
    <property type="entry name" value="YjgF/YER057c/UK114"/>
</dbReference>
<comment type="similarity">
    <text evidence="1">Belongs to the RutC family.</text>
</comment>
<dbReference type="STRING" id="745368.SAMN02745178_01446"/>
<dbReference type="Pfam" id="PF01042">
    <property type="entry name" value="Ribonuc_L-PSP"/>
    <property type="match status" value="1"/>
</dbReference>
<dbReference type="InterPro" id="IPR019897">
    <property type="entry name" value="RidA_CS"/>
</dbReference>
<dbReference type="FunFam" id="3.30.1330.40:FF:000001">
    <property type="entry name" value="L-PSP family endoribonuclease"/>
    <property type="match status" value="1"/>
</dbReference>
<name>A0A1T4X5H2_9FIRM</name>
<dbReference type="PANTHER" id="PTHR11803">
    <property type="entry name" value="2-IMINOBUTANOATE/2-IMINOPROPANOATE DEAMINASE RIDA"/>
    <property type="match status" value="1"/>
</dbReference>
<dbReference type="GO" id="GO:0005829">
    <property type="term" value="C:cytosol"/>
    <property type="evidence" value="ECO:0007669"/>
    <property type="project" value="TreeGrafter"/>
</dbReference>
<sequence length="135" mass="14121">MKRIATTNAPAALGPYAQAVDTGDTVYCSGQLGLDPATGALAEGVQAQTHQALKNLQAVLQEAGLTLDNVVKTTVFVQDLGDFGTVNEIYGTYFHGGFPARSCVQIAALPKGALVEIECIAVREDKKAGIPIVDF</sequence>
<dbReference type="Gene3D" id="3.30.1330.40">
    <property type="entry name" value="RutC-like"/>
    <property type="match status" value="1"/>
</dbReference>
<dbReference type="PANTHER" id="PTHR11803:SF39">
    <property type="entry name" value="2-IMINOBUTANOATE_2-IMINOPROPANOATE DEAMINASE"/>
    <property type="match status" value="1"/>
</dbReference>
<protein>
    <submittedName>
        <fullName evidence="2">2-iminobutanoate/2-iminopropanoate deaminase</fullName>
    </submittedName>
</protein>
<dbReference type="SUPFAM" id="SSF55298">
    <property type="entry name" value="YjgF-like"/>
    <property type="match status" value="1"/>
</dbReference>
<dbReference type="InterPro" id="IPR035959">
    <property type="entry name" value="RutC-like_sf"/>
</dbReference>
<evidence type="ECO:0000313" key="3">
    <source>
        <dbReference type="Proteomes" id="UP000190286"/>
    </source>
</evidence>
<accession>A0A1T4X5H2</accession>
<proteinExistence type="inferred from homology"/>
<dbReference type="NCBIfam" id="TIGR00004">
    <property type="entry name" value="Rid family detoxifying hydrolase"/>
    <property type="match status" value="1"/>
</dbReference>
<evidence type="ECO:0000256" key="1">
    <source>
        <dbReference type="ARBA" id="ARBA00010552"/>
    </source>
</evidence>
<dbReference type="OrthoDB" id="9803101at2"/>
<dbReference type="Proteomes" id="UP000190286">
    <property type="component" value="Unassembled WGS sequence"/>
</dbReference>
<dbReference type="GeneID" id="93337913"/>
<dbReference type="GO" id="GO:0019239">
    <property type="term" value="F:deaminase activity"/>
    <property type="evidence" value="ECO:0007669"/>
    <property type="project" value="TreeGrafter"/>
</dbReference>
<dbReference type="InterPro" id="IPR006056">
    <property type="entry name" value="RidA"/>
</dbReference>
<dbReference type="RefSeq" id="WP_078784382.1">
    <property type="nucleotide sequence ID" value="NZ_CAKVTM010000005.1"/>
</dbReference>
<dbReference type="PROSITE" id="PS01094">
    <property type="entry name" value="UPF0076"/>
    <property type="match status" value="1"/>
</dbReference>
<dbReference type="AlphaFoldDB" id="A0A1T4X5H2"/>
<gene>
    <name evidence="2" type="ORF">SAMN02745178_01446</name>
</gene>